<gene>
    <name evidence="7" type="ORF">BLA29_013098</name>
</gene>
<sequence length="161" mass="17565">RILSQLIIPYDADNGDGSILPRVVVCGTVTRRAVEPTWLTASNSYPERLGSELKGMIQCPDGYSYVGADVDSQELWIASLLGDSYFCGIQGATGLGWMTLKGERSKSTDMHSVTAATINITRDEAKVLNYARIYGSGMEFASRFLKQSNPSLSEQEAKMKA</sequence>
<name>A0A1Y3AYW7_EURMA</name>
<accession>A0A1Y3AYW7</accession>
<dbReference type="PANTHER" id="PTHR10267">
    <property type="entry name" value="DNA POLYMERASE SUBUNIT GAMMA-1"/>
    <property type="match status" value="1"/>
</dbReference>
<dbReference type="OrthoDB" id="5588663at2759"/>
<dbReference type="SMART" id="SM00482">
    <property type="entry name" value="POLAc"/>
    <property type="match status" value="1"/>
</dbReference>
<evidence type="ECO:0000259" key="6">
    <source>
        <dbReference type="SMART" id="SM00482"/>
    </source>
</evidence>
<organism evidence="7 8">
    <name type="scientific">Euroglyphus maynei</name>
    <name type="common">Mayne's house dust mite</name>
    <dbReference type="NCBI Taxonomy" id="6958"/>
    <lineage>
        <taxon>Eukaryota</taxon>
        <taxon>Metazoa</taxon>
        <taxon>Ecdysozoa</taxon>
        <taxon>Arthropoda</taxon>
        <taxon>Chelicerata</taxon>
        <taxon>Arachnida</taxon>
        <taxon>Acari</taxon>
        <taxon>Acariformes</taxon>
        <taxon>Sarcoptiformes</taxon>
        <taxon>Astigmata</taxon>
        <taxon>Psoroptidia</taxon>
        <taxon>Analgoidea</taxon>
        <taxon>Pyroglyphidae</taxon>
        <taxon>Pyroglyphinae</taxon>
        <taxon>Euroglyphus</taxon>
    </lineage>
</organism>
<evidence type="ECO:0000256" key="2">
    <source>
        <dbReference type="ARBA" id="ARBA00022679"/>
    </source>
</evidence>
<dbReference type="PANTHER" id="PTHR10267:SF0">
    <property type="entry name" value="DNA POLYMERASE SUBUNIT GAMMA-1"/>
    <property type="match status" value="1"/>
</dbReference>
<dbReference type="InterPro" id="IPR001098">
    <property type="entry name" value="DNA-dir_DNA_pol_A_palm_dom"/>
</dbReference>
<keyword evidence="4" id="KW-0239">DNA-directed DNA polymerase</keyword>
<dbReference type="InterPro" id="IPR019760">
    <property type="entry name" value="DNA-dir_DNA_pol_A_CS"/>
</dbReference>
<proteinExistence type="predicted"/>
<reference evidence="7 8" key="1">
    <citation type="submission" date="2017-03" db="EMBL/GenBank/DDBJ databases">
        <title>Genome Survey of Euroglyphus maynei.</title>
        <authorList>
            <person name="Arlian L.G."/>
            <person name="Morgan M.S."/>
            <person name="Rider S.D."/>
        </authorList>
    </citation>
    <scope>NUCLEOTIDE SEQUENCE [LARGE SCALE GENOMIC DNA]</scope>
    <source>
        <strain evidence="7">Arlian Lab</strain>
        <tissue evidence="7">Whole body</tissue>
    </source>
</reference>
<dbReference type="GO" id="GO:0008408">
    <property type="term" value="F:3'-5' exonuclease activity"/>
    <property type="evidence" value="ECO:0007669"/>
    <property type="project" value="TreeGrafter"/>
</dbReference>
<keyword evidence="3" id="KW-0548">Nucleotidyltransferase</keyword>
<dbReference type="EMBL" id="MUJZ01055454">
    <property type="protein sequence ID" value="OTF72606.1"/>
    <property type="molecule type" value="Genomic_DNA"/>
</dbReference>
<protein>
    <recommendedName>
        <fullName evidence="1">DNA-directed DNA polymerase</fullName>
        <ecNumber evidence="1">2.7.7.7</ecNumber>
    </recommendedName>
    <alternativeName>
        <fullName evidence="5">Mitochondrial DNA polymerase catalytic subunit</fullName>
    </alternativeName>
</protein>
<dbReference type="GO" id="GO:0003887">
    <property type="term" value="F:DNA-directed DNA polymerase activity"/>
    <property type="evidence" value="ECO:0007669"/>
    <property type="project" value="UniProtKB-KW"/>
</dbReference>
<evidence type="ECO:0000256" key="3">
    <source>
        <dbReference type="ARBA" id="ARBA00022695"/>
    </source>
</evidence>
<evidence type="ECO:0000313" key="7">
    <source>
        <dbReference type="EMBL" id="OTF72606.1"/>
    </source>
</evidence>
<feature type="domain" description="DNA-directed DNA polymerase family A palm" evidence="6">
    <location>
        <begin position="50"/>
        <end position="160"/>
    </location>
</feature>
<dbReference type="GO" id="GO:0003677">
    <property type="term" value="F:DNA binding"/>
    <property type="evidence" value="ECO:0007669"/>
    <property type="project" value="InterPro"/>
</dbReference>
<dbReference type="SUPFAM" id="SSF56672">
    <property type="entry name" value="DNA/RNA polymerases"/>
    <property type="match status" value="1"/>
</dbReference>
<dbReference type="PROSITE" id="PS00447">
    <property type="entry name" value="DNA_POLYMERASE_A"/>
    <property type="match status" value="1"/>
</dbReference>
<evidence type="ECO:0000256" key="1">
    <source>
        <dbReference type="ARBA" id="ARBA00012417"/>
    </source>
</evidence>
<feature type="non-terminal residue" evidence="7">
    <location>
        <position position="1"/>
    </location>
</feature>
<keyword evidence="8" id="KW-1185">Reference proteome</keyword>
<dbReference type="Proteomes" id="UP000194236">
    <property type="component" value="Unassembled WGS sequence"/>
</dbReference>
<evidence type="ECO:0000313" key="8">
    <source>
        <dbReference type="Proteomes" id="UP000194236"/>
    </source>
</evidence>
<dbReference type="InterPro" id="IPR043502">
    <property type="entry name" value="DNA/RNA_pol_sf"/>
</dbReference>
<dbReference type="GO" id="GO:0006264">
    <property type="term" value="P:mitochondrial DNA replication"/>
    <property type="evidence" value="ECO:0007669"/>
    <property type="project" value="TreeGrafter"/>
</dbReference>
<comment type="caution">
    <text evidence="7">The sequence shown here is derived from an EMBL/GenBank/DDBJ whole genome shotgun (WGS) entry which is preliminary data.</text>
</comment>
<dbReference type="AlphaFoldDB" id="A0A1Y3AYW7"/>
<feature type="non-terminal residue" evidence="7">
    <location>
        <position position="161"/>
    </location>
</feature>
<dbReference type="Gene3D" id="1.10.150.20">
    <property type="entry name" value="5' to 3' exonuclease, C-terminal subdomain"/>
    <property type="match status" value="1"/>
</dbReference>
<dbReference type="EC" id="2.7.7.7" evidence="1"/>
<dbReference type="PRINTS" id="PR00867">
    <property type="entry name" value="DNAPOLG"/>
</dbReference>
<dbReference type="InterPro" id="IPR002297">
    <property type="entry name" value="DNA-dir_DNA_pol_A_mt"/>
</dbReference>
<dbReference type="GO" id="GO:0005760">
    <property type="term" value="C:gamma DNA polymerase complex"/>
    <property type="evidence" value="ECO:0007669"/>
    <property type="project" value="InterPro"/>
</dbReference>
<keyword evidence="2" id="KW-0808">Transferase</keyword>
<evidence type="ECO:0000256" key="5">
    <source>
        <dbReference type="ARBA" id="ARBA00031966"/>
    </source>
</evidence>
<evidence type="ECO:0000256" key="4">
    <source>
        <dbReference type="ARBA" id="ARBA00022932"/>
    </source>
</evidence>